<evidence type="ECO:0000313" key="2">
    <source>
        <dbReference type="EMBL" id="MBB5725552.1"/>
    </source>
</evidence>
<comment type="caution">
    <text evidence="2">The sequence shown here is derived from an EMBL/GenBank/DDBJ whole genome shotgun (WGS) entry which is preliminary data.</text>
</comment>
<feature type="transmembrane region" description="Helical" evidence="1">
    <location>
        <begin position="40"/>
        <end position="61"/>
    </location>
</feature>
<evidence type="ECO:0000256" key="1">
    <source>
        <dbReference type="SAM" id="Phobius"/>
    </source>
</evidence>
<keyword evidence="3" id="KW-1185">Reference proteome</keyword>
<dbReference type="Proteomes" id="UP000560131">
    <property type="component" value="Unassembled WGS sequence"/>
</dbReference>
<sequence>MSDPARARWAAIVATRLAGTAGALLGVVLLGRAQTLGPKLLGVAIVVSALWMIATVPRALARRWRSPK</sequence>
<reference evidence="2 3" key="1">
    <citation type="submission" date="2020-08" db="EMBL/GenBank/DDBJ databases">
        <title>Genomic Encyclopedia of Type Strains, Phase IV (KMG-IV): sequencing the most valuable type-strain genomes for metagenomic binning, comparative biology and taxonomic classification.</title>
        <authorList>
            <person name="Goeker M."/>
        </authorList>
    </citation>
    <scope>NUCLEOTIDE SEQUENCE [LARGE SCALE GENOMIC DNA]</scope>
    <source>
        <strain evidence="2 3">DSM 101535</strain>
    </source>
</reference>
<keyword evidence="1" id="KW-1133">Transmembrane helix</keyword>
<accession>A0ABR6N446</accession>
<proteinExistence type="predicted"/>
<dbReference type="EMBL" id="JACIJN010000004">
    <property type="protein sequence ID" value="MBB5725552.1"/>
    <property type="molecule type" value="Genomic_DNA"/>
</dbReference>
<dbReference type="RefSeq" id="WP_184035229.1">
    <property type="nucleotide sequence ID" value="NZ_BAABAR010000004.1"/>
</dbReference>
<evidence type="ECO:0000313" key="3">
    <source>
        <dbReference type="Proteomes" id="UP000560131"/>
    </source>
</evidence>
<feature type="transmembrane region" description="Helical" evidence="1">
    <location>
        <begin position="7"/>
        <end position="28"/>
    </location>
</feature>
<keyword evidence="1" id="KW-0472">Membrane</keyword>
<name>A0ABR6N446_9SPHN</name>
<organism evidence="2 3">
    <name type="scientific">Sphingomonas endophytica</name>
    <dbReference type="NCBI Taxonomy" id="869719"/>
    <lineage>
        <taxon>Bacteria</taxon>
        <taxon>Pseudomonadati</taxon>
        <taxon>Pseudomonadota</taxon>
        <taxon>Alphaproteobacteria</taxon>
        <taxon>Sphingomonadales</taxon>
        <taxon>Sphingomonadaceae</taxon>
        <taxon>Sphingomonas</taxon>
    </lineage>
</organism>
<gene>
    <name evidence="2" type="ORF">FHS97_001478</name>
</gene>
<keyword evidence="1" id="KW-0812">Transmembrane</keyword>
<protein>
    <submittedName>
        <fullName evidence="2">Membrane protein YfcA</fullName>
    </submittedName>
</protein>